<feature type="chain" id="PRO_5046271875" evidence="2">
    <location>
        <begin position="21"/>
        <end position="129"/>
    </location>
</feature>
<evidence type="ECO:0000313" key="3">
    <source>
        <dbReference type="EMBL" id="KAL2817139.1"/>
    </source>
</evidence>
<name>A0ABR4HPQ3_9EURO</name>
<keyword evidence="1" id="KW-0812">Transmembrane</keyword>
<reference evidence="3 4" key="1">
    <citation type="submission" date="2024-07" db="EMBL/GenBank/DDBJ databases">
        <title>Section-level genome sequencing and comparative genomics of Aspergillus sections Usti and Cavernicolus.</title>
        <authorList>
            <consortium name="Lawrence Berkeley National Laboratory"/>
            <person name="Nybo J.L."/>
            <person name="Vesth T.C."/>
            <person name="Theobald S."/>
            <person name="Frisvad J.C."/>
            <person name="Larsen T.O."/>
            <person name="Kjaerboelling I."/>
            <person name="Rothschild-Mancinelli K."/>
            <person name="Lyhne E.K."/>
            <person name="Kogle M.E."/>
            <person name="Barry K."/>
            <person name="Clum A."/>
            <person name="Na H."/>
            <person name="Ledsgaard L."/>
            <person name="Lin J."/>
            <person name="Lipzen A."/>
            <person name="Kuo A."/>
            <person name="Riley R."/>
            <person name="Mondo S."/>
            <person name="Labutti K."/>
            <person name="Haridas S."/>
            <person name="Pangalinan J."/>
            <person name="Salamov A.A."/>
            <person name="Simmons B.A."/>
            <person name="Magnuson J.K."/>
            <person name="Chen J."/>
            <person name="Drula E."/>
            <person name="Henrissat B."/>
            <person name="Wiebenga A."/>
            <person name="Lubbers R.J."/>
            <person name="Gomes A.C."/>
            <person name="Makela M.R."/>
            <person name="Stajich J."/>
            <person name="Grigoriev I.V."/>
            <person name="Mortensen U.H."/>
            <person name="De Vries R.P."/>
            <person name="Baker S.E."/>
            <person name="Andersen M.R."/>
        </authorList>
    </citation>
    <scope>NUCLEOTIDE SEQUENCE [LARGE SCALE GENOMIC DNA]</scope>
    <source>
        <strain evidence="3 4">CBS 588.65</strain>
    </source>
</reference>
<evidence type="ECO:0000256" key="2">
    <source>
        <dbReference type="SAM" id="SignalP"/>
    </source>
</evidence>
<accession>A0ABR4HPQ3</accession>
<keyword evidence="2" id="KW-0732">Signal</keyword>
<gene>
    <name evidence="3" type="ORF">BJX63DRAFT_429858</name>
</gene>
<evidence type="ECO:0000313" key="4">
    <source>
        <dbReference type="Proteomes" id="UP001610334"/>
    </source>
</evidence>
<proteinExistence type="predicted"/>
<feature type="transmembrane region" description="Helical" evidence="1">
    <location>
        <begin position="109"/>
        <end position="127"/>
    </location>
</feature>
<comment type="caution">
    <text evidence="3">The sequence shown here is derived from an EMBL/GenBank/DDBJ whole genome shotgun (WGS) entry which is preliminary data.</text>
</comment>
<keyword evidence="1" id="KW-0472">Membrane</keyword>
<keyword evidence="1" id="KW-1133">Transmembrane helix</keyword>
<dbReference type="EMBL" id="JBFXLT010000019">
    <property type="protein sequence ID" value="KAL2817139.1"/>
    <property type="molecule type" value="Genomic_DNA"/>
</dbReference>
<keyword evidence="4" id="KW-1185">Reference proteome</keyword>
<protein>
    <submittedName>
        <fullName evidence="3">Uncharacterized protein</fullName>
    </submittedName>
</protein>
<evidence type="ECO:0000256" key="1">
    <source>
        <dbReference type="SAM" id="Phobius"/>
    </source>
</evidence>
<organism evidence="3 4">
    <name type="scientific">Aspergillus granulosus</name>
    <dbReference type="NCBI Taxonomy" id="176169"/>
    <lineage>
        <taxon>Eukaryota</taxon>
        <taxon>Fungi</taxon>
        <taxon>Dikarya</taxon>
        <taxon>Ascomycota</taxon>
        <taxon>Pezizomycotina</taxon>
        <taxon>Eurotiomycetes</taxon>
        <taxon>Eurotiomycetidae</taxon>
        <taxon>Eurotiales</taxon>
        <taxon>Aspergillaceae</taxon>
        <taxon>Aspergillus</taxon>
        <taxon>Aspergillus subgen. Nidulantes</taxon>
    </lineage>
</organism>
<feature type="signal peptide" evidence="2">
    <location>
        <begin position="1"/>
        <end position="20"/>
    </location>
</feature>
<dbReference type="Proteomes" id="UP001610334">
    <property type="component" value="Unassembled WGS sequence"/>
</dbReference>
<sequence>MKFTTSILVCASSLLMTAQAGSILVCYESNFEDCVDVVAPHGQCVYLPSRFNDHVYSARATTGHHCDSYDIACAPGSMITQGIDREGYRGLPDGHRVSGFMSALAHPKVILIGFRLCLLYSLLFWLMGL</sequence>